<evidence type="ECO:0000313" key="3">
    <source>
        <dbReference type="Proteomes" id="UP001221142"/>
    </source>
</evidence>
<gene>
    <name evidence="2" type="ORF">FB45DRAFT_887815</name>
</gene>
<dbReference type="EMBL" id="JARKIF010000001">
    <property type="protein sequence ID" value="KAJ7650394.1"/>
    <property type="molecule type" value="Genomic_DNA"/>
</dbReference>
<sequence>MFTLAYNQSPRDRYISALSRVREAEIEYSSYLAEKARTRIRQFEAQVAYALEQERLEQKRREERANELGRHVLHAAVLALHARSSSQVGVLPQTRSRTVINERMNQRPAALERKQRVEPRRPQDQDSHALAVRDALKHRLTSEHNVEVHDTIRSILSRLPEAQSSKREITLIAVKKVERRAQQLASKFVFPLELDFAGKTAPAPADLPHTPRNAPVRGYAHALNGLLVQLDAIESRGDAVVRRQRAKVALAVERELESLDKIVEGRWKLQEGKPRAKIQPEAEKETREIGNVETPETTSSSQTETAEGSKSTEQAPVAVPDEDEADIIEAEEEEAWFQV</sequence>
<dbReference type="AlphaFoldDB" id="A0AAD7CJ71"/>
<feature type="compositionally biased region" description="Basic and acidic residues" evidence="1">
    <location>
        <begin position="110"/>
        <end position="127"/>
    </location>
</feature>
<feature type="region of interest" description="Disordered" evidence="1">
    <location>
        <begin position="270"/>
        <end position="326"/>
    </location>
</feature>
<evidence type="ECO:0000256" key="1">
    <source>
        <dbReference type="SAM" id="MobiDB-lite"/>
    </source>
</evidence>
<comment type="caution">
    <text evidence="2">The sequence shown here is derived from an EMBL/GenBank/DDBJ whole genome shotgun (WGS) entry which is preliminary data.</text>
</comment>
<feature type="region of interest" description="Disordered" evidence="1">
    <location>
        <begin position="105"/>
        <end position="128"/>
    </location>
</feature>
<keyword evidence="3" id="KW-1185">Reference proteome</keyword>
<dbReference type="GO" id="GO:0051087">
    <property type="term" value="F:protein-folding chaperone binding"/>
    <property type="evidence" value="ECO:0007669"/>
    <property type="project" value="InterPro"/>
</dbReference>
<protein>
    <recommendedName>
        <fullName evidence="4">BAG domain-containing protein</fullName>
    </recommendedName>
</protein>
<reference evidence="2" key="1">
    <citation type="submission" date="2023-03" db="EMBL/GenBank/DDBJ databases">
        <title>Massive genome expansion in bonnet fungi (Mycena s.s.) driven by repeated elements and novel gene families across ecological guilds.</title>
        <authorList>
            <consortium name="Lawrence Berkeley National Laboratory"/>
            <person name="Harder C.B."/>
            <person name="Miyauchi S."/>
            <person name="Viragh M."/>
            <person name="Kuo A."/>
            <person name="Thoen E."/>
            <person name="Andreopoulos B."/>
            <person name="Lu D."/>
            <person name="Skrede I."/>
            <person name="Drula E."/>
            <person name="Henrissat B."/>
            <person name="Morin E."/>
            <person name="Kohler A."/>
            <person name="Barry K."/>
            <person name="LaButti K."/>
            <person name="Morin E."/>
            <person name="Salamov A."/>
            <person name="Lipzen A."/>
            <person name="Mereny Z."/>
            <person name="Hegedus B."/>
            <person name="Baldrian P."/>
            <person name="Stursova M."/>
            <person name="Weitz H."/>
            <person name="Taylor A."/>
            <person name="Grigoriev I.V."/>
            <person name="Nagy L.G."/>
            <person name="Martin F."/>
            <person name="Kauserud H."/>
        </authorList>
    </citation>
    <scope>NUCLEOTIDE SEQUENCE</scope>
    <source>
        <strain evidence="2">9284</strain>
    </source>
</reference>
<feature type="compositionally biased region" description="Basic and acidic residues" evidence="1">
    <location>
        <begin position="270"/>
        <end position="290"/>
    </location>
</feature>
<proteinExistence type="predicted"/>
<name>A0AAD7CJ71_9AGAR</name>
<evidence type="ECO:0008006" key="4">
    <source>
        <dbReference type="Google" id="ProtNLM"/>
    </source>
</evidence>
<accession>A0AAD7CJ71</accession>
<organism evidence="2 3">
    <name type="scientific">Roridomyces roridus</name>
    <dbReference type="NCBI Taxonomy" id="1738132"/>
    <lineage>
        <taxon>Eukaryota</taxon>
        <taxon>Fungi</taxon>
        <taxon>Dikarya</taxon>
        <taxon>Basidiomycota</taxon>
        <taxon>Agaricomycotina</taxon>
        <taxon>Agaricomycetes</taxon>
        <taxon>Agaricomycetidae</taxon>
        <taxon>Agaricales</taxon>
        <taxon>Marasmiineae</taxon>
        <taxon>Mycenaceae</taxon>
        <taxon>Roridomyces</taxon>
    </lineage>
</organism>
<dbReference type="SUPFAM" id="SSF63491">
    <property type="entry name" value="BAG domain"/>
    <property type="match status" value="1"/>
</dbReference>
<feature type="non-terminal residue" evidence="2">
    <location>
        <position position="1"/>
    </location>
</feature>
<dbReference type="InterPro" id="IPR036533">
    <property type="entry name" value="BAG_dom_sf"/>
</dbReference>
<dbReference type="Proteomes" id="UP001221142">
    <property type="component" value="Unassembled WGS sequence"/>
</dbReference>
<dbReference type="Gene3D" id="1.20.58.120">
    <property type="entry name" value="BAG domain"/>
    <property type="match status" value="1"/>
</dbReference>
<feature type="compositionally biased region" description="Low complexity" evidence="1">
    <location>
        <begin position="293"/>
        <end position="309"/>
    </location>
</feature>
<evidence type="ECO:0000313" key="2">
    <source>
        <dbReference type="EMBL" id="KAJ7650394.1"/>
    </source>
</evidence>